<evidence type="ECO:0000256" key="1">
    <source>
        <dbReference type="ARBA" id="ARBA00004141"/>
    </source>
</evidence>
<proteinExistence type="predicted"/>
<evidence type="ECO:0000256" key="4">
    <source>
        <dbReference type="ARBA" id="ARBA00023136"/>
    </source>
</evidence>
<reference evidence="6" key="1">
    <citation type="submission" date="2021-03" db="EMBL/GenBank/DDBJ databases">
        <title>Revisited historic fungal species revealed as producer of novel bioactive compounds through whole genome sequencing and comparative genomics.</title>
        <authorList>
            <person name="Vignolle G.A."/>
            <person name="Hochenegger N."/>
            <person name="Mach R.L."/>
            <person name="Mach-Aigner A.R."/>
            <person name="Javad Rahimi M."/>
            <person name="Salim K.A."/>
            <person name="Chan C.M."/>
            <person name="Lim L.B.L."/>
            <person name="Cai F."/>
            <person name="Druzhinina I.S."/>
            <person name="U'Ren J.M."/>
            <person name="Derntl C."/>
        </authorList>
    </citation>
    <scope>NUCLEOTIDE SEQUENCE</scope>
    <source>
        <strain evidence="6">TUCIM 5799</strain>
    </source>
</reference>
<comment type="subcellular location">
    <subcellularLocation>
        <location evidence="1">Membrane</location>
        <topology evidence="1">Multi-pass membrane protein</topology>
    </subcellularLocation>
</comment>
<feature type="transmembrane region" description="Helical" evidence="5">
    <location>
        <begin position="100"/>
        <end position="123"/>
    </location>
</feature>
<evidence type="ECO:0000313" key="6">
    <source>
        <dbReference type="EMBL" id="KAI1871673.1"/>
    </source>
</evidence>
<evidence type="ECO:0008006" key="8">
    <source>
        <dbReference type="Google" id="ProtNLM"/>
    </source>
</evidence>
<keyword evidence="7" id="KW-1185">Reference proteome</keyword>
<feature type="transmembrane region" description="Helical" evidence="5">
    <location>
        <begin position="224"/>
        <end position="245"/>
    </location>
</feature>
<feature type="transmembrane region" description="Helical" evidence="5">
    <location>
        <begin position="43"/>
        <end position="63"/>
    </location>
</feature>
<name>A0A9P9WNG6_9PEZI</name>
<dbReference type="PANTHER" id="PTHR31465:SF9">
    <property type="entry name" value="SPHINGOID LONG-CHAIN BASE TRANSPORTER RSB1"/>
    <property type="match status" value="1"/>
</dbReference>
<keyword evidence="3 5" id="KW-1133">Transmembrane helix</keyword>
<sequence>MATSPTHLPPGVPPYVKVFGPGANCTLEICPVEMSVYGYRPSLAVNSTFLALYVLSAAVHLYLGIRWKTWFFMGAMLLGATSAVLGYAGRIVMYYNPFKFVAFMIQIICVTSVPVYYTAAIYVTLAASIKYFAPSLSRFRPNLIYWVFISSDLVCLVLQAAGGALSTSTAGASQTGVDMALVGLSLQVLCMVVFCALFGDYLYRYFRSDIYRFGAAKLGARPKLFFAFLALAIVLILARCAYRLAELHNGYRGGLIRDEGLFIGLEGVMVICAVFCLTIGHPGFVFKSKPKESTSSSELENLKH</sequence>
<gene>
    <name evidence="6" type="ORF">JX265_005659</name>
</gene>
<feature type="transmembrane region" description="Helical" evidence="5">
    <location>
        <begin position="181"/>
        <end position="203"/>
    </location>
</feature>
<keyword evidence="2 5" id="KW-0812">Transmembrane</keyword>
<feature type="transmembrane region" description="Helical" evidence="5">
    <location>
        <begin position="70"/>
        <end position="88"/>
    </location>
</feature>
<organism evidence="6 7">
    <name type="scientific">Neoarthrinium moseri</name>
    <dbReference type="NCBI Taxonomy" id="1658444"/>
    <lineage>
        <taxon>Eukaryota</taxon>
        <taxon>Fungi</taxon>
        <taxon>Dikarya</taxon>
        <taxon>Ascomycota</taxon>
        <taxon>Pezizomycotina</taxon>
        <taxon>Sordariomycetes</taxon>
        <taxon>Xylariomycetidae</taxon>
        <taxon>Amphisphaeriales</taxon>
        <taxon>Apiosporaceae</taxon>
        <taxon>Neoarthrinium</taxon>
    </lineage>
</organism>
<dbReference type="GO" id="GO:0005886">
    <property type="term" value="C:plasma membrane"/>
    <property type="evidence" value="ECO:0007669"/>
    <property type="project" value="TreeGrafter"/>
</dbReference>
<dbReference type="GO" id="GO:0000324">
    <property type="term" value="C:fungal-type vacuole"/>
    <property type="evidence" value="ECO:0007669"/>
    <property type="project" value="TreeGrafter"/>
</dbReference>
<accession>A0A9P9WNG6</accession>
<evidence type="ECO:0000256" key="3">
    <source>
        <dbReference type="ARBA" id="ARBA00022989"/>
    </source>
</evidence>
<protein>
    <recommendedName>
        <fullName evidence="8">Sphingoid long-chain base transporter RSB1</fullName>
    </recommendedName>
</protein>
<dbReference type="Pfam" id="PF04479">
    <property type="entry name" value="RTA1"/>
    <property type="match status" value="1"/>
</dbReference>
<dbReference type="Proteomes" id="UP000829685">
    <property type="component" value="Unassembled WGS sequence"/>
</dbReference>
<keyword evidence="4 5" id="KW-0472">Membrane</keyword>
<evidence type="ECO:0000256" key="5">
    <source>
        <dbReference type="SAM" id="Phobius"/>
    </source>
</evidence>
<evidence type="ECO:0000256" key="2">
    <source>
        <dbReference type="ARBA" id="ARBA00022692"/>
    </source>
</evidence>
<dbReference type="PANTHER" id="PTHR31465">
    <property type="entry name" value="PROTEIN RTA1-RELATED"/>
    <property type="match status" value="1"/>
</dbReference>
<evidence type="ECO:0000313" key="7">
    <source>
        <dbReference type="Proteomes" id="UP000829685"/>
    </source>
</evidence>
<feature type="transmembrane region" description="Helical" evidence="5">
    <location>
        <begin position="143"/>
        <end position="161"/>
    </location>
</feature>
<dbReference type="EMBL" id="JAFIMR010000012">
    <property type="protein sequence ID" value="KAI1871673.1"/>
    <property type="molecule type" value="Genomic_DNA"/>
</dbReference>
<dbReference type="InterPro" id="IPR007568">
    <property type="entry name" value="RTA1"/>
</dbReference>
<comment type="caution">
    <text evidence="6">The sequence shown here is derived from an EMBL/GenBank/DDBJ whole genome shotgun (WGS) entry which is preliminary data.</text>
</comment>
<feature type="transmembrane region" description="Helical" evidence="5">
    <location>
        <begin position="265"/>
        <end position="286"/>
    </location>
</feature>
<dbReference type="AlphaFoldDB" id="A0A9P9WNG6"/>